<feature type="region of interest" description="Disordered" evidence="1">
    <location>
        <begin position="121"/>
        <end position="147"/>
    </location>
</feature>
<evidence type="ECO:0000313" key="2">
    <source>
        <dbReference type="EMBL" id="GMG56208.1"/>
    </source>
</evidence>
<gene>
    <name evidence="2" type="ORF">Amon01_000827500</name>
</gene>
<evidence type="ECO:0000256" key="1">
    <source>
        <dbReference type="SAM" id="MobiDB-lite"/>
    </source>
</evidence>
<dbReference type="AlphaFoldDB" id="A0A9W7DJG2"/>
<reference evidence="2" key="1">
    <citation type="submission" date="2023-04" db="EMBL/GenBank/DDBJ databases">
        <title>Ambrosiozyma monospora NBRC 1965.</title>
        <authorList>
            <person name="Ichikawa N."/>
            <person name="Sato H."/>
            <person name="Tonouchi N."/>
        </authorList>
    </citation>
    <scope>NUCLEOTIDE SEQUENCE</scope>
    <source>
        <strain evidence="2">NBRC 1965</strain>
    </source>
</reference>
<feature type="compositionally biased region" description="Low complexity" evidence="1">
    <location>
        <begin position="39"/>
        <end position="49"/>
    </location>
</feature>
<proteinExistence type="predicted"/>
<sequence length="147" mass="15847">MIVDDEPVKKKTTTRKSKTAGSSTKKKAGVSKNTKAAVSTTAGTTPSKKTTTKKSATKKTPITTTITETHSKSYGLEPKSKHAIPQDFYTSDPIIDSRPLSLDQDIDLSILNDPIPFSSFSASAPPSSHGKFMPLKNSRGGRAFNRY</sequence>
<keyword evidence="3" id="KW-1185">Reference proteome</keyword>
<feature type="region of interest" description="Disordered" evidence="1">
    <location>
        <begin position="1"/>
        <end position="61"/>
    </location>
</feature>
<organism evidence="2 3">
    <name type="scientific">Ambrosiozyma monospora</name>
    <name type="common">Yeast</name>
    <name type="synonym">Endomycopsis monosporus</name>
    <dbReference type="NCBI Taxonomy" id="43982"/>
    <lineage>
        <taxon>Eukaryota</taxon>
        <taxon>Fungi</taxon>
        <taxon>Dikarya</taxon>
        <taxon>Ascomycota</taxon>
        <taxon>Saccharomycotina</taxon>
        <taxon>Pichiomycetes</taxon>
        <taxon>Pichiales</taxon>
        <taxon>Pichiaceae</taxon>
        <taxon>Ambrosiozyma</taxon>
    </lineage>
</organism>
<name>A0A9W7DJG2_AMBMO</name>
<feature type="compositionally biased region" description="Basic residues" evidence="1">
    <location>
        <begin position="10"/>
        <end position="29"/>
    </location>
</feature>
<dbReference type="EMBL" id="BSXU01007072">
    <property type="protein sequence ID" value="GMG56208.1"/>
    <property type="molecule type" value="Genomic_DNA"/>
</dbReference>
<protein>
    <submittedName>
        <fullName evidence="2">Unnamed protein product</fullName>
    </submittedName>
</protein>
<comment type="caution">
    <text evidence="2">The sequence shown here is derived from an EMBL/GenBank/DDBJ whole genome shotgun (WGS) entry which is preliminary data.</text>
</comment>
<accession>A0A9W7DJG2</accession>
<dbReference type="Proteomes" id="UP001165063">
    <property type="component" value="Unassembled WGS sequence"/>
</dbReference>
<evidence type="ECO:0000313" key="3">
    <source>
        <dbReference type="Proteomes" id="UP001165063"/>
    </source>
</evidence>